<protein>
    <submittedName>
        <fullName evidence="1">DUF2141 domain-containing protein</fullName>
    </submittedName>
</protein>
<comment type="caution">
    <text evidence="1">The sequence shown here is derived from an EMBL/GenBank/DDBJ whole genome shotgun (WGS) entry which is preliminary data.</text>
</comment>
<accession>A0ABW9RW02</accession>
<name>A0ABW9RW02_9BACT</name>
<keyword evidence="2" id="KW-1185">Reference proteome</keyword>
<dbReference type="Proteomes" id="UP000798808">
    <property type="component" value="Unassembled WGS sequence"/>
</dbReference>
<evidence type="ECO:0000313" key="1">
    <source>
        <dbReference type="EMBL" id="MTI28168.1"/>
    </source>
</evidence>
<dbReference type="RefSeq" id="WP_155175430.1">
    <property type="nucleotide sequence ID" value="NZ_BAAAFL010000010.1"/>
</dbReference>
<organism evidence="1 2">
    <name type="scientific">Fulvivirga kasyanovii</name>
    <dbReference type="NCBI Taxonomy" id="396812"/>
    <lineage>
        <taxon>Bacteria</taxon>
        <taxon>Pseudomonadati</taxon>
        <taxon>Bacteroidota</taxon>
        <taxon>Cytophagia</taxon>
        <taxon>Cytophagales</taxon>
        <taxon>Fulvivirgaceae</taxon>
        <taxon>Fulvivirga</taxon>
    </lineage>
</organism>
<gene>
    <name evidence="1" type="ORF">E1163_24640</name>
</gene>
<reference evidence="1 2" key="1">
    <citation type="submission" date="2019-02" db="EMBL/GenBank/DDBJ databases">
        <authorList>
            <person name="Goldberg S.R."/>
            <person name="Haltli B.A."/>
            <person name="Correa H."/>
            <person name="Russell K.G."/>
        </authorList>
    </citation>
    <scope>NUCLEOTIDE SEQUENCE [LARGE SCALE GENOMIC DNA]</scope>
    <source>
        <strain evidence="1 2">JCM 16186</strain>
    </source>
</reference>
<dbReference type="InterPro" id="IPR018673">
    <property type="entry name" value="DUF2141"/>
</dbReference>
<dbReference type="Pfam" id="PF09912">
    <property type="entry name" value="DUF2141"/>
    <property type="match status" value="1"/>
</dbReference>
<dbReference type="EMBL" id="SMLW01000655">
    <property type="protein sequence ID" value="MTI28168.1"/>
    <property type="molecule type" value="Genomic_DNA"/>
</dbReference>
<sequence>MTIFLSLLLIFGHAQQGTYELNVTVENIKEPKGQLIIAIFNSKEDFLEKPFKSQTVAVSQNSENIKFTDLPQGHYSVSIIYDENKNGELDKNFFGIPTEGFGFSKKSMGAFGPPSYNDTKIKMDSDEAITIPLKYM</sequence>
<proteinExistence type="predicted"/>
<evidence type="ECO:0000313" key="2">
    <source>
        <dbReference type="Proteomes" id="UP000798808"/>
    </source>
</evidence>